<dbReference type="InterPro" id="IPR022398">
    <property type="entry name" value="Peptidase_S8_His-AS"/>
</dbReference>
<evidence type="ECO:0000313" key="11">
    <source>
        <dbReference type="EMBL" id="TQV95026.1"/>
    </source>
</evidence>
<gene>
    <name evidence="11" type="ORF">IF1G_06013</name>
</gene>
<evidence type="ECO:0000256" key="1">
    <source>
        <dbReference type="ARBA" id="ARBA00011073"/>
    </source>
</evidence>
<dbReference type="Gene3D" id="3.40.50.200">
    <property type="entry name" value="Peptidase S8/S53 domain"/>
    <property type="match status" value="1"/>
</dbReference>
<keyword evidence="3 8" id="KW-0732">Signal</keyword>
<dbReference type="EMBL" id="SPUK01000008">
    <property type="protein sequence ID" value="TQV95026.1"/>
    <property type="molecule type" value="Genomic_DNA"/>
</dbReference>
<dbReference type="OrthoDB" id="206201at2759"/>
<evidence type="ECO:0000256" key="7">
    <source>
        <dbReference type="RuleBase" id="RU003355"/>
    </source>
</evidence>
<dbReference type="PROSITE" id="PS00137">
    <property type="entry name" value="SUBTILASE_HIS"/>
    <property type="match status" value="1"/>
</dbReference>
<dbReference type="Pfam" id="PF00082">
    <property type="entry name" value="Peptidase_S8"/>
    <property type="match status" value="1"/>
</dbReference>
<dbReference type="InterPro" id="IPR015500">
    <property type="entry name" value="Peptidase_S8_subtilisin-rel"/>
</dbReference>
<protein>
    <submittedName>
        <fullName evidence="11">Oryzin</fullName>
    </submittedName>
</protein>
<dbReference type="PROSITE" id="PS51892">
    <property type="entry name" value="SUBTILASE"/>
    <property type="match status" value="1"/>
</dbReference>
<proteinExistence type="inferred from homology"/>
<evidence type="ECO:0000313" key="12">
    <source>
        <dbReference type="Proteomes" id="UP000315783"/>
    </source>
</evidence>
<dbReference type="PANTHER" id="PTHR43806">
    <property type="entry name" value="PEPTIDASE S8"/>
    <property type="match status" value="1"/>
</dbReference>
<keyword evidence="5 6" id="KW-0720">Serine protease</keyword>
<keyword evidence="2 6" id="KW-0645">Protease</keyword>
<sequence>MRFSFLVSLLPLVAAVPAVRKRAVPAPILAPRGEPQDLVEGSYIVKFKDGTVLTDLEEAYKMLEHDPSSVYSDGVFTGFAGEMSSDSLDAIRNHPEVEYIEQVSMGSVQGYLSEGQAPWGLGRISARGPGNPDYVFDESSGEGTCSYIIDSGIDTNHPDFEGRATYLGRFGPGPDYDDCQHGTHVAGTVGSRTFGVAKKTHLYGIKVLSDMYRNGSCVGSSADMVKAVNVVARDAAGRDCPKGVVVNMSLGCPYSRALNDAVDNLVRRGIFVAVAAGNANRTASDISPASAGGACNVGGSDYYDNRYIQSNWGSSVDISAPAVNIASTLPGGGWGGMTGTSMASPHIAGLAAYLAAKDGTSGSELCKSIQQLAMKNAPINNQVQDTTNLIAFNDNPYV</sequence>
<accession>A0A545VVP7</accession>
<feature type="active site" description="Charge relay system" evidence="6">
    <location>
        <position position="181"/>
    </location>
</feature>
<dbReference type="InterPro" id="IPR010259">
    <property type="entry name" value="S8pro/Inhibitor_I9"/>
</dbReference>
<feature type="signal peptide" evidence="8">
    <location>
        <begin position="1"/>
        <end position="15"/>
    </location>
</feature>
<dbReference type="Gene3D" id="3.30.70.80">
    <property type="entry name" value="Peptidase S8 propeptide/proteinase inhibitor I9"/>
    <property type="match status" value="1"/>
</dbReference>
<feature type="chain" id="PRO_5021740945" evidence="8">
    <location>
        <begin position="16"/>
        <end position="398"/>
    </location>
</feature>
<evidence type="ECO:0000256" key="4">
    <source>
        <dbReference type="ARBA" id="ARBA00022801"/>
    </source>
</evidence>
<feature type="active site" description="Charge relay system" evidence="6">
    <location>
        <position position="341"/>
    </location>
</feature>
<dbReference type="InterPro" id="IPR023828">
    <property type="entry name" value="Peptidase_S8_Ser-AS"/>
</dbReference>
<dbReference type="InterPro" id="IPR034193">
    <property type="entry name" value="PCSK9_ProteinaseK-like"/>
</dbReference>
<dbReference type="SUPFAM" id="SSF54897">
    <property type="entry name" value="Protease propeptides/inhibitors"/>
    <property type="match status" value="1"/>
</dbReference>
<reference evidence="11 12" key="1">
    <citation type="journal article" date="2019" name="Appl. Microbiol. Biotechnol.">
        <title>Genome sequence of Isaria javanica and comparative genome analysis insights into family S53 peptidase evolution in fungal entomopathogens.</title>
        <authorList>
            <person name="Lin R."/>
            <person name="Zhang X."/>
            <person name="Xin B."/>
            <person name="Zou M."/>
            <person name="Gao Y."/>
            <person name="Qin F."/>
            <person name="Hu Q."/>
            <person name="Xie B."/>
            <person name="Cheng X."/>
        </authorList>
    </citation>
    <scope>NUCLEOTIDE SEQUENCE [LARGE SCALE GENOMIC DNA]</scope>
    <source>
        <strain evidence="11 12">IJ1G</strain>
    </source>
</reference>
<dbReference type="GO" id="GO:0006508">
    <property type="term" value="P:proteolysis"/>
    <property type="evidence" value="ECO:0007669"/>
    <property type="project" value="UniProtKB-KW"/>
</dbReference>
<evidence type="ECO:0000256" key="2">
    <source>
        <dbReference type="ARBA" id="ARBA00022670"/>
    </source>
</evidence>
<organism evidence="11 12">
    <name type="scientific">Cordyceps javanica</name>
    <dbReference type="NCBI Taxonomy" id="43265"/>
    <lineage>
        <taxon>Eukaryota</taxon>
        <taxon>Fungi</taxon>
        <taxon>Dikarya</taxon>
        <taxon>Ascomycota</taxon>
        <taxon>Pezizomycotina</taxon>
        <taxon>Sordariomycetes</taxon>
        <taxon>Hypocreomycetidae</taxon>
        <taxon>Hypocreales</taxon>
        <taxon>Cordycipitaceae</taxon>
        <taxon>Cordyceps</taxon>
    </lineage>
</organism>
<dbReference type="PANTHER" id="PTHR43806:SF58">
    <property type="entry name" value="ALKALINE PROTEASE 1-RELATED"/>
    <property type="match status" value="1"/>
</dbReference>
<dbReference type="GO" id="GO:0005576">
    <property type="term" value="C:extracellular region"/>
    <property type="evidence" value="ECO:0007669"/>
    <property type="project" value="UniProtKB-ARBA"/>
</dbReference>
<dbReference type="InterPro" id="IPR036852">
    <property type="entry name" value="Peptidase_S8/S53_dom_sf"/>
</dbReference>
<dbReference type="STRING" id="43265.A0A545VVP7"/>
<evidence type="ECO:0000256" key="5">
    <source>
        <dbReference type="ARBA" id="ARBA00022825"/>
    </source>
</evidence>
<keyword evidence="12" id="KW-1185">Reference proteome</keyword>
<evidence type="ECO:0000259" key="9">
    <source>
        <dbReference type="Pfam" id="PF00082"/>
    </source>
</evidence>
<dbReference type="InterPro" id="IPR000209">
    <property type="entry name" value="Peptidase_S8/S53_dom"/>
</dbReference>
<dbReference type="Pfam" id="PF05922">
    <property type="entry name" value="Inhibitor_I9"/>
    <property type="match status" value="1"/>
</dbReference>
<evidence type="ECO:0000256" key="6">
    <source>
        <dbReference type="PROSITE-ProRule" id="PRU01240"/>
    </source>
</evidence>
<dbReference type="InterPro" id="IPR023827">
    <property type="entry name" value="Peptidase_S8_Asp-AS"/>
</dbReference>
<feature type="active site" description="Charge relay system" evidence="6">
    <location>
        <position position="150"/>
    </location>
</feature>
<dbReference type="Proteomes" id="UP000315783">
    <property type="component" value="Unassembled WGS sequence"/>
</dbReference>
<keyword evidence="4 6" id="KW-0378">Hydrolase</keyword>
<dbReference type="SUPFAM" id="SSF52743">
    <property type="entry name" value="Subtilisin-like"/>
    <property type="match status" value="1"/>
</dbReference>
<dbReference type="PROSITE" id="PS00138">
    <property type="entry name" value="SUBTILASE_SER"/>
    <property type="match status" value="1"/>
</dbReference>
<evidence type="ECO:0000256" key="8">
    <source>
        <dbReference type="SAM" id="SignalP"/>
    </source>
</evidence>
<dbReference type="GO" id="GO:0004252">
    <property type="term" value="F:serine-type endopeptidase activity"/>
    <property type="evidence" value="ECO:0007669"/>
    <property type="project" value="UniProtKB-UniRule"/>
</dbReference>
<comment type="similarity">
    <text evidence="1 6 7">Belongs to the peptidase S8 family.</text>
</comment>
<dbReference type="AlphaFoldDB" id="A0A545VVP7"/>
<dbReference type="InterPro" id="IPR050131">
    <property type="entry name" value="Peptidase_S8_subtilisin-like"/>
</dbReference>
<feature type="domain" description="Inhibitor I9" evidence="10">
    <location>
        <begin position="43"/>
        <end position="102"/>
    </location>
</feature>
<evidence type="ECO:0000259" key="10">
    <source>
        <dbReference type="Pfam" id="PF05922"/>
    </source>
</evidence>
<comment type="caution">
    <text evidence="11">The sequence shown here is derived from an EMBL/GenBank/DDBJ whole genome shotgun (WGS) entry which is preliminary data.</text>
</comment>
<dbReference type="InterPro" id="IPR037045">
    <property type="entry name" value="S8pro/Inhibitor_I9_sf"/>
</dbReference>
<dbReference type="PROSITE" id="PS00136">
    <property type="entry name" value="SUBTILASE_ASP"/>
    <property type="match status" value="1"/>
</dbReference>
<evidence type="ECO:0000256" key="3">
    <source>
        <dbReference type="ARBA" id="ARBA00022729"/>
    </source>
</evidence>
<dbReference type="CDD" id="cd04077">
    <property type="entry name" value="Peptidases_S8_PCSK9_ProteinaseK_like"/>
    <property type="match status" value="1"/>
</dbReference>
<name>A0A545VVP7_9HYPO</name>
<dbReference type="PRINTS" id="PR00723">
    <property type="entry name" value="SUBTILISIN"/>
</dbReference>
<feature type="domain" description="Peptidase S8/S53" evidence="9">
    <location>
        <begin position="148"/>
        <end position="380"/>
    </location>
</feature>